<dbReference type="InterPro" id="IPR016161">
    <property type="entry name" value="Ald_DH/histidinol_DH"/>
</dbReference>
<dbReference type="Pfam" id="PF00171">
    <property type="entry name" value="Aldedh"/>
    <property type="match status" value="1"/>
</dbReference>
<dbReference type="InterPro" id="IPR016162">
    <property type="entry name" value="Ald_DH_N"/>
</dbReference>
<feature type="domain" description="Aldehyde dehydrogenase" evidence="2">
    <location>
        <begin position="153"/>
        <end position="379"/>
    </location>
</feature>
<protein>
    <submittedName>
        <fullName evidence="3">Aldehyde dehydrogenase (NAD+)</fullName>
    </submittedName>
</protein>
<dbReference type="Gene3D" id="3.40.309.10">
    <property type="entry name" value="Aldehyde Dehydrogenase, Chain A, domain 2"/>
    <property type="match status" value="1"/>
</dbReference>
<evidence type="ECO:0000256" key="1">
    <source>
        <dbReference type="ARBA" id="ARBA00023002"/>
    </source>
</evidence>
<dbReference type="EMBL" id="PZZP01000001">
    <property type="protein sequence ID" value="PTM58838.1"/>
    <property type="molecule type" value="Genomic_DNA"/>
</dbReference>
<dbReference type="Gene3D" id="3.40.605.10">
    <property type="entry name" value="Aldehyde Dehydrogenase, Chain A, domain 1"/>
    <property type="match status" value="1"/>
</dbReference>
<dbReference type="PROSITE" id="PS00070">
    <property type="entry name" value="ALDEHYDE_DEHYDR_CYS"/>
    <property type="match status" value="1"/>
</dbReference>
<dbReference type="Proteomes" id="UP000241639">
    <property type="component" value="Unassembled WGS sequence"/>
</dbReference>
<organism evidence="3 4">
    <name type="scientific">Desmospora activa DSM 45169</name>
    <dbReference type="NCBI Taxonomy" id="1121389"/>
    <lineage>
        <taxon>Bacteria</taxon>
        <taxon>Bacillati</taxon>
        <taxon>Bacillota</taxon>
        <taxon>Bacilli</taxon>
        <taxon>Bacillales</taxon>
        <taxon>Thermoactinomycetaceae</taxon>
        <taxon>Desmospora</taxon>
    </lineage>
</organism>
<dbReference type="RefSeq" id="WP_170105239.1">
    <property type="nucleotide sequence ID" value="NZ_PZZP01000001.1"/>
</dbReference>
<keyword evidence="4" id="KW-1185">Reference proteome</keyword>
<evidence type="ECO:0000313" key="3">
    <source>
        <dbReference type="EMBL" id="PTM58838.1"/>
    </source>
</evidence>
<accession>A0A2T4ZAB4</accession>
<proteinExistence type="predicted"/>
<dbReference type="InterPro" id="IPR015590">
    <property type="entry name" value="Aldehyde_DH_dom"/>
</dbReference>
<evidence type="ECO:0000259" key="2">
    <source>
        <dbReference type="Pfam" id="PF00171"/>
    </source>
</evidence>
<sequence length="410" mass="46626">MSYLVQSWTEQKRNQVPFPDRVEPLERTIQFMKENPSAVMNILTEISLHRSASYELSAAISTLEGALHEVSTHRPPQLNQMAVFMPSNVILYSYVLYLLVPSLFVQEIHFRPSSQIKDQLIRLHQLLKDVHGLPIEIQPISQRKFLKQYVAQANLIVFTGAYKNAEEIKLQLNKEQIYLFFGQGVNPFIVAPGADLQSAVSGAIDIRLLNSGQDCLGPDAFFIHESHLPMFTEMLTRQLDSLKFGDNTDAEADWGPIYYDSTLEMASQYLHRHHSDIIRGGSVNFRSRIVEPTVLLRDFEENFEIVEFFSPVFNVVRYRDEGKLIDLLRSGFFMERALGASVYGKADKVVEILKKRHTVTINTTLLSIDDGNSPFGGYGPMANYISYNEKLSFKPILVSQAVGECLRAER</sequence>
<dbReference type="InterPro" id="IPR016163">
    <property type="entry name" value="Ald_DH_C"/>
</dbReference>
<dbReference type="InterPro" id="IPR016160">
    <property type="entry name" value="Ald_DH_CS_CYS"/>
</dbReference>
<dbReference type="PANTHER" id="PTHR11699">
    <property type="entry name" value="ALDEHYDE DEHYDROGENASE-RELATED"/>
    <property type="match status" value="1"/>
</dbReference>
<dbReference type="SUPFAM" id="SSF53720">
    <property type="entry name" value="ALDH-like"/>
    <property type="match status" value="1"/>
</dbReference>
<keyword evidence="1" id="KW-0560">Oxidoreductase</keyword>
<evidence type="ECO:0000313" key="4">
    <source>
        <dbReference type="Proteomes" id="UP000241639"/>
    </source>
</evidence>
<reference evidence="3 4" key="1">
    <citation type="submission" date="2018-04" db="EMBL/GenBank/DDBJ databases">
        <title>Genomic Encyclopedia of Archaeal and Bacterial Type Strains, Phase II (KMG-II): from individual species to whole genera.</title>
        <authorList>
            <person name="Goeker M."/>
        </authorList>
    </citation>
    <scope>NUCLEOTIDE SEQUENCE [LARGE SCALE GENOMIC DNA]</scope>
    <source>
        <strain evidence="3 4">DSM 45169</strain>
    </source>
</reference>
<gene>
    <name evidence="3" type="ORF">C8J48_1432</name>
</gene>
<dbReference type="GO" id="GO:0016620">
    <property type="term" value="F:oxidoreductase activity, acting on the aldehyde or oxo group of donors, NAD or NADP as acceptor"/>
    <property type="evidence" value="ECO:0007669"/>
    <property type="project" value="InterPro"/>
</dbReference>
<dbReference type="AlphaFoldDB" id="A0A2T4ZAB4"/>
<comment type="caution">
    <text evidence="3">The sequence shown here is derived from an EMBL/GenBank/DDBJ whole genome shotgun (WGS) entry which is preliminary data.</text>
</comment>
<name>A0A2T4ZAB4_9BACL</name>